<evidence type="ECO:0000259" key="6">
    <source>
        <dbReference type="Pfam" id="PF05193"/>
    </source>
</evidence>
<dbReference type="PANTHER" id="PTHR11851:SF49">
    <property type="entry name" value="MITOCHONDRIAL-PROCESSING PEPTIDASE SUBUNIT ALPHA"/>
    <property type="match status" value="1"/>
</dbReference>
<evidence type="ECO:0000256" key="1">
    <source>
        <dbReference type="ARBA" id="ARBA00001947"/>
    </source>
</evidence>
<protein>
    <submittedName>
        <fullName evidence="7">Peptidase M16</fullName>
    </submittedName>
</protein>
<evidence type="ECO:0000256" key="2">
    <source>
        <dbReference type="ARBA" id="ARBA00007261"/>
    </source>
</evidence>
<dbReference type="PANTHER" id="PTHR11851">
    <property type="entry name" value="METALLOPROTEASE"/>
    <property type="match status" value="1"/>
</dbReference>
<accession>A0A2K9LP34</accession>
<dbReference type="KEGG" id="kak:Kalk_12670"/>
<evidence type="ECO:0000313" key="7">
    <source>
        <dbReference type="EMBL" id="AUM13225.1"/>
    </source>
</evidence>
<feature type="domain" description="Peptidase M16 N-terminal" evidence="5">
    <location>
        <begin position="50"/>
        <end position="195"/>
    </location>
</feature>
<sequence length="455" mass="50332">MVILKQRTTLILALTGLLTSAPLLASAQATGRLSAADRTFTHTLDNGMKIIVREDHRAPVMVSQVWYKVGSSYEHAGVTGVSHVLEHLMFKGTDKVPSGEFSKLIANYGGSENAFTSYDYTGYYQVMSANNLPLSLELEADRMQNAIMPDDEFAKEIEVVKEERRLRTDDKPNAVAYERFMAAAYVSSGYHNPVIGWMHDLDNMTAQDARNWYKKWYVPNNAILVVVGDVKAPEVFELASRYFGVIPAGDVPKRPLNREIQGNGERRIEVAIPAKIPTLLIGYNVPSINTAEDESDIYALQMLNGVLDGGYGARIETEMVRNQRIAASAGAGYGGVSLGDSLFYFSGVPSNDYSIEQLEAAFYEQIERLQTELADPDELERVKAQIISGIVYQQDSISSQANQIGRMEAIGRSWREADALVEKLAAITPEQIQAVARKYLIPANRTVAVLKPQPL</sequence>
<feature type="signal peptide" evidence="4">
    <location>
        <begin position="1"/>
        <end position="25"/>
    </location>
</feature>
<feature type="domain" description="Peptidase M16 C-terminal" evidence="6">
    <location>
        <begin position="203"/>
        <end position="385"/>
    </location>
</feature>
<dbReference type="SUPFAM" id="SSF63411">
    <property type="entry name" value="LuxS/MPP-like metallohydrolase"/>
    <property type="match status" value="2"/>
</dbReference>
<dbReference type="InterPro" id="IPR050361">
    <property type="entry name" value="MPP/UQCRC_Complex"/>
</dbReference>
<dbReference type="InterPro" id="IPR011249">
    <property type="entry name" value="Metalloenz_LuxS/M16"/>
</dbReference>
<organism evidence="7 8">
    <name type="scientific">Ketobacter alkanivorans</name>
    <dbReference type="NCBI Taxonomy" id="1917421"/>
    <lineage>
        <taxon>Bacteria</taxon>
        <taxon>Pseudomonadati</taxon>
        <taxon>Pseudomonadota</taxon>
        <taxon>Gammaproteobacteria</taxon>
        <taxon>Pseudomonadales</taxon>
        <taxon>Ketobacteraceae</taxon>
        <taxon>Ketobacter</taxon>
    </lineage>
</organism>
<dbReference type="GO" id="GO:0004222">
    <property type="term" value="F:metalloendopeptidase activity"/>
    <property type="evidence" value="ECO:0007669"/>
    <property type="project" value="InterPro"/>
</dbReference>
<evidence type="ECO:0000256" key="3">
    <source>
        <dbReference type="RuleBase" id="RU004447"/>
    </source>
</evidence>
<keyword evidence="8" id="KW-1185">Reference proteome</keyword>
<evidence type="ECO:0000313" key="8">
    <source>
        <dbReference type="Proteomes" id="UP000235116"/>
    </source>
</evidence>
<evidence type="ECO:0000259" key="5">
    <source>
        <dbReference type="Pfam" id="PF00675"/>
    </source>
</evidence>
<feature type="chain" id="PRO_5014649125" evidence="4">
    <location>
        <begin position="26"/>
        <end position="455"/>
    </location>
</feature>
<dbReference type="Pfam" id="PF05193">
    <property type="entry name" value="Peptidase_M16_C"/>
    <property type="match status" value="1"/>
</dbReference>
<keyword evidence="4" id="KW-0732">Signal</keyword>
<name>A0A2K9LP34_9GAMM</name>
<evidence type="ECO:0000256" key="4">
    <source>
        <dbReference type="SAM" id="SignalP"/>
    </source>
</evidence>
<comment type="similarity">
    <text evidence="2 3">Belongs to the peptidase M16 family.</text>
</comment>
<dbReference type="Gene3D" id="3.30.830.10">
    <property type="entry name" value="Metalloenzyme, LuxS/M16 peptidase-like"/>
    <property type="match status" value="2"/>
</dbReference>
<dbReference type="Proteomes" id="UP000235116">
    <property type="component" value="Chromosome"/>
</dbReference>
<dbReference type="RefSeq" id="WP_101894604.1">
    <property type="nucleotide sequence ID" value="NZ_CP022684.1"/>
</dbReference>
<dbReference type="InterPro" id="IPR007863">
    <property type="entry name" value="Peptidase_M16_C"/>
</dbReference>
<dbReference type="GO" id="GO:0006508">
    <property type="term" value="P:proteolysis"/>
    <property type="evidence" value="ECO:0007669"/>
    <property type="project" value="InterPro"/>
</dbReference>
<dbReference type="GO" id="GO:0046872">
    <property type="term" value="F:metal ion binding"/>
    <property type="evidence" value="ECO:0007669"/>
    <property type="project" value="InterPro"/>
</dbReference>
<dbReference type="InterPro" id="IPR011765">
    <property type="entry name" value="Pept_M16_N"/>
</dbReference>
<proteinExistence type="inferred from homology"/>
<dbReference type="EMBL" id="CP022684">
    <property type="protein sequence ID" value="AUM13225.1"/>
    <property type="molecule type" value="Genomic_DNA"/>
</dbReference>
<dbReference type="InterPro" id="IPR001431">
    <property type="entry name" value="Pept_M16_Zn_BS"/>
</dbReference>
<dbReference type="AlphaFoldDB" id="A0A2K9LP34"/>
<reference evidence="8" key="1">
    <citation type="submission" date="2017-08" db="EMBL/GenBank/DDBJ databases">
        <title>Direct submision.</title>
        <authorList>
            <person name="Kim S.-J."/>
            <person name="Rhee S.-K."/>
        </authorList>
    </citation>
    <scope>NUCLEOTIDE SEQUENCE [LARGE SCALE GENOMIC DNA]</scope>
    <source>
        <strain evidence="8">GI5</strain>
    </source>
</reference>
<gene>
    <name evidence="7" type="ORF">Kalk_12670</name>
</gene>
<dbReference type="PROSITE" id="PS00143">
    <property type="entry name" value="INSULINASE"/>
    <property type="match status" value="1"/>
</dbReference>
<comment type="cofactor">
    <cofactor evidence="1">
        <name>Zn(2+)</name>
        <dbReference type="ChEBI" id="CHEBI:29105"/>
    </cofactor>
</comment>
<dbReference type="Pfam" id="PF00675">
    <property type="entry name" value="Peptidase_M16"/>
    <property type="match status" value="1"/>
</dbReference>
<dbReference type="OrthoDB" id="9811314at2"/>